<dbReference type="EMBL" id="QXGE01000163">
    <property type="protein sequence ID" value="KAE9321958.1"/>
    <property type="molecule type" value="Genomic_DNA"/>
</dbReference>
<keyword evidence="12" id="KW-1185">Reference proteome</keyword>
<dbReference type="Proteomes" id="UP000429523">
    <property type="component" value="Unassembled WGS sequence"/>
</dbReference>
<name>A0A6A3G3Z1_9STRA</name>
<gene>
    <name evidence="9" type="ORF">PF001_g4661</name>
    <name evidence="8" type="ORF">PF002_g6141</name>
    <name evidence="7" type="ORF">PF004_g4559</name>
    <name evidence="6" type="ORF">PF005_g5440</name>
    <name evidence="5" type="ORF">PF006_g4581</name>
    <name evidence="3" type="ORF">PF007_g5529</name>
    <name evidence="10" type="ORF">PF008_g4726</name>
    <name evidence="1" type="ORF">PF009_g1769</name>
    <name evidence="4" type="ORF">PF010_g4666</name>
    <name evidence="2" type="ORF">PF011_g4262</name>
</gene>
<dbReference type="Proteomes" id="UP000441208">
    <property type="component" value="Unassembled WGS sequence"/>
</dbReference>
<dbReference type="EMBL" id="QXFY01000165">
    <property type="protein sequence ID" value="KAE9354013.1"/>
    <property type="molecule type" value="Genomic_DNA"/>
</dbReference>
<dbReference type="Proteomes" id="UP000486351">
    <property type="component" value="Unassembled WGS sequence"/>
</dbReference>
<evidence type="ECO:0000313" key="16">
    <source>
        <dbReference type="Proteomes" id="UP000441208"/>
    </source>
</evidence>
<evidence type="ECO:0000313" key="2">
    <source>
        <dbReference type="EMBL" id="KAE9022861.1"/>
    </source>
</evidence>
<dbReference type="EMBL" id="QXGC01000159">
    <property type="protein sequence ID" value="KAE9246959.1"/>
    <property type="molecule type" value="Genomic_DNA"/>
</dbReference>
<dbReference type="Proteomes" id="UP000488956">
    <property type="component" value="Unassembled WGS sequence"/>
</dbReference>
<dbReference type="Proteomes" id="UP000437068">
    <property type="component" value="Unassembled WGS sequence"/>
</dbReference>
<evidence type="ECO:0000313" key="15">
    <source>
        <dbReference type="Proteomes" id="UP000440732"/>
    </source>
</evidence>
<evidence type="ECO:0000313" key="11">
    <source>
        <dbReference type="Proteomes" id="UP000429523"/>
    </source>
</evidence>
<evidence type="ECO:0000313" key="13">
    <source>
        <dbReference type="Proteomes" id="UP000437068"/>
    </source>
</evidence>
<evidence type="ECO:0000313" key="12">
    <source>
        <dbReference type="Proteomes" id="UP000433483"/>
    </source>
</evidence>
<evidence type="ECO:0000313" key="3">
    <source>
        <dbReference type="EMBL" id="KAE9127695.1"/>
    </source>
</evidence>
<evidence type="ECO:0000313" key="10">
    <source>
        <dbReference type="EMBL" id="KAE9354013.1"/>
    </source>
</evidence>
<dbReference type="Proteomes" id="UP000440367">
    <property type="component" value="Unassembled WGS sequence"/>
</dbReference>
<evidence type="ECO:0000313" key="4">
    <source>
        <dbReference type="EMBL" id="KAE9128028.1"/>
    </source>
</evidence>
<dbReference type="EMBL" id="QXGD01000209">
    <property type="protein sequence ID" value="KAE9247714.1"/>
    <property type="molecule type" value="Genomic_DNA"/>
</dbReference>
<evidence type="ECO:0000313" key="14">
    <source>
        <dbReference type="Proteomes" id="UP000440367"/>
    </source>
</evidence>
<dbReference type="Proteomes" id="UP000476176">
    <property type="component" value="Unassembled WGS sequence"/>
</dbReference>
<evidence type="ECO:0000313" key="19">
    <source>
        <dbReference type="Proteomes" id="UP000486351"/>
    </source>
</evidence>
<dbReference type="Proteomes" id="UP000460718">
    <property type="component" value="Unassembled WGS sequence"/>
</dbReference>
<evidence type="ECO:0000313" key="9">
    <source>
        <dbReference type="EMBL" id="KAE9321958.1"/>
    </source>
</evidence>
<dbReference type="EMBL" id="QXFW01000152">
    <property type="protein sequence ID" value="KAE9022861.1"/>
    <property type="molecule type" value="Genomic_DNA"/>
</dbReference>
<dbReference type="EMBL" id="QXGB01000189">
    <property type="protein sequence ID" value="KAE9225646.1"/>
    <property type="molecule type" value="Genomic_DNA"/>
</dbReference>
<organism evidence="1 11">
    <name type="scientific">Phytophthora fragariae</name>
    <dbReference type="NCBI Taxonomy" id="53985"/>
    <lineage>
        <taxon>Eukaryota</taxon>
        <taxon>Sar</taxon>
        <taxon>Stramenopiles</taxon>
        <taxon>Oomycota</taxon>
        <taxon>Peronosporomycetes</taxon>
        <taxon>Peronosporales</taxon>
        <taxon>Peronosporaceae</taxon>
        <taxon>Phytophthora</taxon>
    </lineage>
</organism>
<dbReference type="Proteomes" id="UP000433483">
    <property type="component" value="Unassembled WGS sequence"/>
</dbReference>
<evidence type="ECO:0000313" key="1">
    <source>
        <dbReference type="EMBL" id="KAE8948648.1"/>
    </source>
</evidence>
<evidence type="ECO:0000313" key="20">
    <source>
        <dbReference type="Proteomes" id="UP000488956"/>
    </source>
</evidence>
<dbReference type="EMBL" id="QXGA01000161">
    <property type="protein sequence ID" value="KAE9151104.1"/>
    <property type="molecule type" value="Genomic_DNA"/>
</dbReference>
<accession>A0A6A3G3Z1</accession>
<dbReference type="Proteomes" id="UP000440732">
    <property type="component" value="Unassembled WGS sequence"/>
</dbReference>
<evidence type="ECO:0000313" key="7">
    <source>
        <dbReference type="EMBL" id="KAE9246959.1"/>
    </source>
</evidence>
<dbReference type="EMBL" id="QXGF01000043">
    <property type="protein sequence ID" value="KAE8948648.1"/>
    <property type="molecule type" value="Genomic_DNA"/>
</dbReference>
<dbReference type="EMBL" id="QXFX01000165">
    <property type="protein sequence ID" value="KAE9128028.1"/>
    <property type="molecule type" value="Genomic_DNA"/>
</dbReference>
<sequence length="56" mass="6337">MIVLAFFSPFGTFGYWTLTSTCKRRVVCCATTAFNRHGCPCSRGIQWFWVAPTSLL</sequence>
<dbReference type="EMBL" id="QXFZ01000194">
    <property type="protein sequence ID" value="KAE9127695.1"/>
    <property type="molecule type" value="Genomic_DNA"/>
</dbReference>
<protein>
    <submittedName>
        <fullName evidence="1">Uncharacterized protein</fullName>
    </submittedName>
</protein>
<reference evidence="11 12" key="1">
    <citation type="submission" date="2018-08" db="EMBL/GenBank/DDBJ databases">
        <title>Genomic investigation of the strawberry pathogen Phytophthora fragariae indicates pathogenicity is determined by transcriptional variation in three key races.</title>
        <authorList>
            <person name="Adams T.M."/>
            <person name="Armitage A.D."/>
            <person name="Sobczyk M.K."/>
            <person name="Bates H.J."/>
            <person name="Dunwell J.M."/>
            <person name="Nellist C.F."/>
            <person name="Harrison R.J."/>
        </authorList>
    </citation>
    <scope>NUCLEOTIDE SEQUENCE [LARGE SCALE GENOMIC DNA]</scope>
    <source>
        <strain evidence="9 13">A4</strain>
        <strain evidence="8 14">BC-1</strain>
        <strain evidence="7 18">BC-23</strain>
        <strain evidence="6 12">NOV-27</strain>
        <strain evidence="5 15">NOV-5</strain>
        <strain evidence="3 16">NOV-71</strain>
        <strain evidence="10 19">NOV-77</strain>
        <strain evidence="1 11">NOV-9</strain>
        <strain evidence="4 20">ONT-3</strain>
        <strain evidence="2 17">SCRP245</strain>
    </source>
</reference>
<evidence type="ECO:0000313" key="18">
    <source>
        <dbReference type="Proteomes" id="UP000476176"/>
    </source>
</evidence>
<comment type="caution">
    <text evidence="1">The sequence shown here is derived from an EMBL/GenBank/DDBJ whole genome shotgun (WGS) entry which is preliminary data.</text>
</comment>
<evidence type="ECO:0000313" key="17">
    <source>
        <dbReference type="Proteomes" id="UP000460718"/>
    </source>
</evidence>
<dbReference type="AlphaFoldDB" id="A0A6A3G3Z1"/>
<evidence type="ECO:0000313" key="5">
    <source>
        <dbReference type="EMBL" id="KAE9151104.1"/>
    </source>
</evidence>
<evidence type="ECO:0000313" key="6">
    <source>
        <dbReference type="EMBL" id="KAE9225646.1"/>
    </source>
</evidence>
<evidence type="ECO:0000313" key="8">
    <source>
        <dbReference type="EMBL" id="KAE9247714.1"/>
    </source>
</evidence>
<proteinExistence type="predicted"/>